<organism evidence="2 3">
    <name type="scientific">Lithospermum erythrorhizon</name>
    <name type="common">Purple gromwell</name>
    <name type="synonym">Lithospermum officinale var. erythrorhizon</name>
    <dbReference type="NCBI Taxonomy" id="34254"/>
    <lineage>
        <taxon>Eukaryota</taxon>
        <taxon>Viridiplantae</taxon>
        <taxon>Streptophyta</taxon>
        <taxon>Embryophyta</taxon>
        <taxon>Tracheophyta</taxon>
        <taxon>Spermatophyta</taxon>
        <taxon>Magnoliopsida</taxon>
        <taxon>eudicotyledons</taxon>
        <taxon>Gunneridae</taxon>
        <taxon>Pentapetalae</taxon>
        <taxon>asterids</taxon>
        <taxon>lamiids</taxon>
        <taxon>Boraginales</taxon>
        <taxon>Boraginaceae</taxon>
        <taxon>Boraginoideae</taxon>
        <taxon>Lithospermeae</taxon>
        <taxon>Lithospermum</taxon>
    </lineage>
</organism>
<keyword evidence="3" id="KW-1185">Reference proteome</keyword>
<evidence type="ECO:0000313" key="2">
    <source>
        <dbReference type="EMBL" id="GAA0158478.1"/>
    </source>
</evidence>
<evidence type="ECO:0000256" key="1">
    <source>
        <dbReference type="SAM" id="SignalP"/>
    </source>
</evidence>
<comment type="caution">
    <text evidence="2">The sequence shown here is derived from an EMBL/GenBank/DDBJ whole genome shotgun (WGS) entry which is preliminary data.</text>
</comment>
<protein>
    <submittedName>
        <fullName evidence="2">Uncharacterized protein</fullName>
    </submittedName>
</protein>
<dbReference type="Proteomes" id="UP001454036">
    <property type="component" value="Unassembled WGS sequence"/>
</dbReference>
<dbReference type="AlphaFoldDB" id="A0AAV3Q7R8"/>
<evidence type="ECO:0000313" key="3">
    <source>
        <dbReference type="Proteomes" id="UP001454036"/>
    </source>
</evidence>
<accession>A0AAV3Q7R8</accession>
<keyword evidence="1" id="KW-0732">Signal</keyword>
<feature type="chain" id="PRO_5043427686" evidence="1">
    <location>
        <begin position="31"/>
        <end position="151"/>
    </location>
</feature>
<sequence>MSMCVVHTFSIGRMLCLILIRMWSLQHFCGINWRKVICAKTQLPPGWKDFKCSLKYKKEDTSLEELAKYLRIEEDFRNEKSGKEHGVLVVGTGQSMKVNLIRVRKRLSFNIAKTSRRKLLVGFAMVLTYRGIFPKGKGVLVVRGLVKPACL</sequence>
<dbReference type="EMBL" id="BAABME010003359">
    <property type="protein sequence ID" value="GAA0158478.1"/>
    <property type="molecule type" value="Genomic_DNA"/>
</dbReference>
<feature type="signal peptide" evidence="1">
    <location>
        <begin position="1"/>
        <end position="30"/>
    </location>
</feature>
<reference evidence="2 3" key="1">
    <citation type="submission" date="2024-01" db="EMBL/GenBank/DDBJ databases">
        <title>The complete chloroplast genome sequence of Lithospermum erythrorhizon: insights into the phylogenetic relationship among Boraginaceae species and the maternal lineages of purple gromwells.</title>
        <authorList>
            <person name="Okada T."/>
            <person name="Watanabe K."/>
        </authorList>
    </citation>
    <scope>NUCLEOTIDE SEQUENCE [LARGE SCALE GENOMIC DNA]</scope>
</reference>
<name>A0AAV3Q7R8_LITER</name>
<gene>
    <name evidence="2" type="ORF">LIER_15489</name>
</gene>
<proteinExistence type="predicted"/>